<dbReference type="EMBL" id="FYEK01000027">
    <property type="protein sequence ID" value="SNB64544.1"/>
    <property type="molecule type" value="Genomic_DNA"/>
</dbReference>
<reference evidence="4" key="1">
    <citation type="submission" date="2017-06" db="EMBL/GenBank/DDBJ databases">
        <authorList>
            <person name="Varghese N."/>
            <person name="Submissions S."/>
        </authorList>
    </citation>
    <scope>NUCLEOTIDE SEQUENCE [LARGE SCALE GENOMIC DNA]</scope>
    <source>
        <strain evidence="4">JAD2</strain>
    </source>
</reference>
<keyword evidence="4" id="KW-1185">Reference proteome</keyword>
<feature type="signal peptide" evidence="2">
    <location>
        <begin position="1"/>
        <end position="18"/>
    </location>
</feature>
<proteinExistence type="predicted"/>
<dbReference type="InterPro" id="IPR050770">
    <property type="entry name" value="Intradiol_RC_Dioxygenase"/>
</dbReference>
<keyword evidence="3" id="KW-0560">Oxidoreductase</keyword>
<protein>
    <submittedName>
        <fullName evidence="3">Protocatechuate 3,4-dioxygenase beta subunit</fullName>
    </submittedName>
</protein>
<feature type="compositionally biased region" description="Pro residues" evidence="1">
    <location>
        <begin position="40"/>
        <end position="61"/>
    </location>
</feature>
<evidence type="ECO:0000313" key="3">
    <source>
        <dbReference type="EMBL" id="SNB64544.1"/>
    </source>
</evidence>
<name>A0A212QXT2_9CHLR</name>
<dbReference type="SUPFAM" id="SSF49482">
    <property type="entry name" value="Aromatic compound dioxygenase"/>
    <property type="match status" value="1"/>
</dbReference>
<dbReference type="RefSeq" id="WP_088571086.1">
    <property type="nucleotide sequence ID" value="NZ_FYEK01000027.1"/>
</dbReference>
<dbReference type="PANTHER" id="PTHR33711">
    <property type="entry name" value="DIOXYGENASE, PUTATIVE (AFU_ORTHOLOGUE AFUA_2G02910)-RELATED"/>
    <property type="match status" value="1"/>
</dbReference>
<dbReference type="Gene3D" id="2.60.130.10">
    <property type="entry name" value="Aromatic compound dioxygenase"/>
    <property type="match status" value="1"/>
</dbReference>
<dbReference type="AlphaFoldDB" id="A0A212QXT2"/>
<evidence type="ECO:0000256" key="1">
    <source>
        <dbReference type="SAM" id="MobiDB-lite"/>
    </source>
</evidence>
<dbReference type="PANTHER" id="PTHR33711:SF10">
    <property type="entry name" value="INTRADIOL RING-CLEAVAGE DIOXYGENASES DOMAIN-CONTAINING PROTEIN"/>
    <property type="match status" value="1"/>
</dbReference>
<keyword evidence="3" id="KW-0223">Dioxygenase</keyword>
<gene>
    <name evidence="3" type="ORF">SAMN02746019_00008340</name>
</gene>
<dbReference type="OrthoDB" id="137554at2"/>
<dbReference type="InParanoid" id="A0A212QXT2"/>
<dbReference type="Proteomes" id="UP000197025">
    <property type="component" value="Unassembled WGS sequence"/>
</dbReference>
<feature type="region of interest" description="Disordered" evidence="1">
    <location>
        <begin position="24"/>
        <end position="80"/>
    </location>
</feature>
<feature type="chain" id="PRO_5012194392" evidence="2">
    <location>
        <begin position="19"/>
        <end position="194"/>
    </location>
</feature>
<keyword evidence="2" id="KW-0732">Signal</keyword>
<accession>A0A212QXT2</accession>
<evidence type="ECO:0000256" key="2">
    <source>
        <dbReference type="SAM" id="SignalP"/>
    </source>
</evidence>
<organism evidence="3 4">
    <name type="scientific">Thermoflexus hugenholtzii JAD2</name>
    <dbReference type="NCBI Taxonomy" id="877466"/>
    <lineage>
        <taxon>Bacteria</taxon>
        <taxon>Bacillati</taxon>
        <taxon>Chloroflexota</taxon>
        <taxon>Thermoflexia</taxon>
        <taxon>Thermoflexales</taxon>
        <taxon>Thermoflexaceae</taxon>
        <taxon>Thermoflexus</taxon>
    </lineage>
</organism>
<sequence>MHRAGWLLAMLGFLSLCAPIPGKKDSPTRPAFTPATIRPEAPPPALSTTPPPSPTEPPSTPEPEACAPTPPDALGPFYRPGAPVRSKVGEGFRLVGVVRSSRGCRPLPGARIEFWLAGPDGRYADAYRATVFADERGAYAFESHFPPSYGGRPPHIHIRVTAEGHRVLVTQYYPQPGQTRGQFDLVLVPEESSP</sequence>
<evidence type="ECO:0000313" key="4">
    <source>
        <dbReference type="Proteomes" id="UP000197025"/>
    </source>
</evidence>
<dbReference type="GO" id="GO:0008199">
    <property type="term" value="F:ferric iron binding"/>
    <property type="evidence" value="ECO:0007669"/>
    <property type="project" value="InterPro"/>
</dbReference>
<dbReference type="InterPro" id="IPR015889">
    <property type="entry name" value="Intradiol_dOase_core"/>
</dbReference>
<dbReference type="GO" id="GO:0016702">
    <property type="term" value="F:oxidoreductase activity, acting on single donors with incorporation of molecular oxygen, incorporation of two atoms of oxygen"/>
    <property type="evidence" value="ECO:0007669"/>
    <property type="project" value="InterPro"/>
</dbReference>